<evidence type="ECO:0000313" key="2">
    <source>
        <dbReference type="Proteomes" id="UP001233271"/>
    </source>
</evidence>
<proteinExistence type="predicted"/>
<dbReference type="GeneID" id="85497416"/>
<sequence>MSKLHETFSCRKGKTRCLLESAALEELSSDKFEETYNALLEQAADYVTCDFGTLASVNSHADRFDLFYTCLCLPNDSELPQNPWDITKSVQLAKVLGKYLIWLLEQAQPINDSGMILASTVHMWGQHIMFLGAYNILSPNSRQTGCDSAVAHGHLPDKSGSLWNLIIKSWVPLMIQEFNLPKKGSIQQFWGPDELTLLIRTIDLDIVGQVIPTLCLLNMKAILTFRARKVDVMDELT</sequence>
<dbReference type="AlphaFoldDB" id="A0AA48L7K2"/>
<name>A0AA48L7K2_9TREE</name>
<reference evidence="1" key="1">
    <citation type="journal article" date="2023" name="BMC Genomics">
        <title>Chromosome-level genome assemblies of Cutaneotrichosporon spp. (Trichosporonales, Basidiomycota) reveal imbalanced evolution between nucleotide sequences and chromosome synteny.</title>
        <authorList>
            <person name="Kobayashi Y."/>
            <person name="Kayamori A."/>
            <person name="Aoki K."/>
            <person name="Shiwa Y."/>
            <person name="Matsutani M."/>
            <person name="Fujita N."/>
            <person name="Sugita T."/>
            <person name="Iwasaki W."/>
            <person name="Tanaka N."/>
            <person name="Takashima M."/>
        </authorList>
    </citation>
    <scope>NUCLEOTIDE SEQUENCE</scope>
    <source>
        <strain evidence="1">HIS019</strain>
    </source>
</reference>
<dbReference type="RefSeq" id="XP_060458811.1">
    <property type="nucleotide sequence ID" value="XM_060602415.1"/>
</dbReference>
<dbReference type="Proteomes" id="UP001233271">
    <property type="component" value="Chromosome 6"/>
</dbReference>
<gene>
    <name evidence="1" type="ORF">CcaverHIS019_0600050</name>
</gene>
<evidence type="ECO:0000313" key="1">
    <source>
        <dbReference type="EMBL" id="BEI93546.1"/>
    </source>
</evidence>
<organism evidence="1 2">
    <name type="scientific">Cutaneotrichosporon cavernicola</name>
    <dbReference type="NCBI Taxonomy" id="279322"/>
    <lineage>
        <taxon>Eukaryota</taxon>
        <taxon>Fungi</taxon>
        <taxon>Dikarya</taxon>
        <taxon>Basidiomycota</taxon>
        <taxon>Agaricomycotina</taxon>
        <taxon>Tremellomycetes</taxon>
        <taxon>Trichosporonales</taxon>
        <taxon>Trichosporonaceae</taxon>
        <taxon>Cutaneotrichosporon</taxon>
    </lineage>
</organism>
<dbReference type="EMBL" id="AP028217">
    <property type="protein sequence ID" value="BEI93546.1"/>
    <property type="molecule type" value="Genomic_DNA"/>
</dbReference>
<accession>A0AA48L7K2</accession>
<dbReference type="KEGG" id="ccac:CcaHIS019_0600050"/>
<keyword evidence="2" id="KW-1185">Reference proteome</keyword>
<protein>
    <submittedName>
        <fullName evidence="1">Uncharacterized protein</fullName>
    </submittedName>
</protein>